<feature type="region of interest" description="Disordered" evidence="1">
    <location>
        <begin position="1"/>
        <end position="24"/>
    </location>
</feature>
<proteinExistence type="predicted"/>
<reference evidence="3" key="1">
    <citation type="journal article" date="2013" name="Nat. Genet.">
        <title>The draft genomes of soft-shell turtle and green sea turtle yield insights into the development and evolution of the turtle-specific body plan.</title>
        <authorList>
            <person name="Wang Z."/>
            <person name="Pascual-Anaya J."/>
            <person name="Zadissa A."/>
            <person name="Li W."/>
            <person name="Niimura Y."/>
            <person name="Huang Z."/>
            <person name="Li C."/>
            <person name="White S."/>
            <person name="Xiong Z."/>
            <person name="Fang D."/>
            <person name="Wang B."/>
            <person name="Ming Y."/>
            <person name="Chen Y."/>
            <person name="Zheng Y."/>
            <person name="Kuraku S."/>
            <person name="Pignatelli M."/>
            <person name="Herrero J."/>
            <person name="Beal K."/>
            <person name="Nozawa M."/>
            <person name="Li Q."/>
            <person name="Wang J."/>
            <person name="Zhang H."/>
            <person name="Yu L."/>
            <person name="Shigenobu S."/>
            <person name="Wang J."/>
            <person name="Liu J."/>
            <person name="Flicek P."/>
            <person name="Searle S."/>
            <person name="Wang J."/>
            <person name="Kuratani S."/>
            <person name="Yin Y."/>
            <person name="Aken B."/>
            <person name="Zhang G."/>
            <person name="Irie N."/>
        </authorList>
    </citation>
    <scope>NUCLEOTIDE SEQUENCE [LARGE SCALE GENOMIC DNA]</scope>
</reference>
<protein>
    <submittedName>
        <fullName evidence="2">Uncharacterized protein</fullName>
    </submittedName>
</protein>
<dbReference type="Proteomes" id="UP000031443">
    <property type="component" value="Unassembled WGS sequence"/>
</dbReference>
<name>M7BLR4_CHEMY</name>
<gene>
    <name evidence="2" type="ORF">UY3_03980</name>
</gene>
<evidence type="ECO:0000313" key="2">
    <source>
        <dbReference type="EMBL" id="EMP38806.1"/>
    </source>
</evidence>
<organism evidence="2 3">
    <name type="scientific">Chelonia mydas</name>
    <name type="common">Green sea-turtle</name>
    <name type="synonym">Chelonia agassizi</name>
    <dbReference type="NCBI Taxonomy" id="8469"/>
    <lineage>
        <taxon>Eukaryota</taxon>
        <taxon>Metazoa</taxon>
        <taxon>Chordata</taxon>
        <taxon>Craniata</taxon>
        <taxon>Vertebrata</taxon>
        <taxon>Euteleostomi</taxon>
        <taxon>Archelosauria</taxon>
        <taxon>Testudinata</taxon>
        <taxon>Testudines</taxon>
        <taxon>Cryptodira</taxon>
        <taxon>Durocryptodira</taxon>
        <taxon>Americhelydia</taxon>
        <taxon>Chelonioidea</taxon>
        <taxon>Cheloniidae</taxon>
        <taxon>Chelonia</taxon>
    </lineage>
</organism>
<dbReference type="AlphaFoldDB" id="M7BLR4"/>
<sequence length="117" mass="12923">MGLAARSPGGGTPSSKGEIIPTSTYGNLPQLQEALRLLPSELDSEGSAAMKVHGGYNEKERNQYTGCSQDQIGVNRIALDRLYMYVCEIEFPKIVGLEIHCNYLYSESNLQKHFINV</sequence>
<accession>M7BLR4</accession>
<keyword evidence="3" id="KW-1185">Reference proteome</keyword>
<dbReference type="EMBL" id="KB518582">
    <property type="protein sequence ID" value="EMP38806.1"/>
    <property type="molecule type" value="Genomic_DNA"/>
</dbReference>
<evidence type="ECO:0000256" key="1">
    <source>
        <dbReference type="SAM" id="MobiDB-lite"/>
    </source>
</evidence>
<evidence type="ECO:0000313" key="3">
    <source>
        <dbReference type="Proteomes" id="UP000031443"/>
    </source>
</evidence>